<evidence type="ECO:0000256" key="4">
    <source>
        <dbReference type="ARBA" id="ARBA00022960"/>
    </source>
</evidence>
<dbReference type="InterPro" id="IPR005490">
    <property type="entry name" value="LD_TPept_cat_dom"/>
</dbReference>
<keyword evidence="4 7" id="KW-0133">Cell shape</keyword>
<feature type="active site" description="Proton donor/acceptor" evidence="7">
    <location>
        <position position="352"/>
    </location>
</feature>
<evidence type="ECO:0000256" key="8">
    <source>
        <dbReference type="SAM" id="MobiDB-lite"/>
    </source>
</evidence>
<reference evidence="12" key="1">
    <citation type="journal article" date="2019" name="Int. J. Syst. Evol. Microbiol.">
        <title>The Global Catalogue of Microorganisms (GCM) 10K type strain sequencing project: providing services to taxonomists for standard genome sequencing and annotation.</title>
        <authorList>
            <consortium name="The Broad Institute Genomics Platform"/>
            <consortium name="The Broad Institute Genome Sequencing Center for Infectious Disease"/>
            <person name="Wu L."/>
            <person name="Ma J."/>
        </authorList>
    </citation>
    <scope>NUCLEOTIDE SEQUENCE [LARGE SCALE GENOMIC DNA]</scope>
    <source>
        <strain evidence="12">CGMCC 4.7106</strain>
    </source>
</reference>
<protein>
    <submittedName>
        <fullName evidence="11">L,D-transpeptidase family protein</fullName>
    </submittedName>
</protein>
<evidence type="ECO:0000256" key="5">
    <source>
        <dbReference type="ARBA" id="ARBA00022984"/>
    </source>
</evidence>
<comment type="caution">
    <text evidence="11">The sequence shown here is derived from an EMBL/GenBank/DDBJ whole genome shotgun (WGS) entry which is preliminary data.</text>
</comment>
<comment type="pathway">
    <text evidence="1 7">Cell wall biogenesis; peptidoglycan biosynthesis.</text>
</comment>
<evidence type="ECO:0000256" key="1">
    <source>
        <dbReference type="ARBA" id="ARBA00004752"/>
    </source>
</evidence>
<evidence type="ECO:0000256" key="9">
    <source>
        <dbReference type="SAM" id="SignalP"/>
    </source>
</evidence>
<keyword evidence="6 7" id="KW-0961">Cell wall biogenesis/degradation</keyword>
<feature type="chain" id="PRO_5045183021" evidence="9">
    <location>
        <begin position="26"/>
        <end position="392"/>
    </location>
</feature>
<dbReference type="Proteomes" id="UP001597375">
    <property type="component" value="Unassembled WGS sequence"/>
</dbReference>
<keyword evidence="5 7" id="KW-0573">Peptidoglycan synthesis</keyword>
<name>A0ABW5D6M1_9BACT</name>
<feature type="active site" description="Nucleophile" evidence="7">
    <location>
        <position position="368"/>
    </location>
</feature>
<evidence type="ECO:0000256" key="3">
    <source>
        <dbReference type="ARBA" id="ARBA00022679"/>
    </source>
</evidence>
<feature type="region of interest" description="Disordered" evidence="8">
    <location>
        <begin position="48"/>
        <end position="87"/>
    </location>
</feature>
<dbReference type="PANTHER" id="PTHR30582:SF30">
    <property type="entry name" value="BLR4375 PROTEIN"/>
    <property type="match status" value="1"/>
</dbReference>
<dbReference type="InterPro" id="IPR036365">
    <property type="entry name" value="PGBD-like_sf"/>
</dbReference>
<evidence type="ECO:0000313" key="12">
    <source>
        <dbReference type="Proteomes" id="UP001597375"/>
    </source>
</evidence>
<dbReference type="RefSeq" id="WP_386818895.1">
    <property type="nucleotide sequence ID" value="NZ_JBHUIT010000003.1"/>
</dbReference>
<feature type="signal peptide" evidence="9">
    <location>
        <begin position="1"/>
        <end position="25"/>
    </location>
</feature>
<gene>
    <name evidence="11" type="ORF">ACFSSA_04985</name>
</gene>
<keyword evidence="12" id="KW-1185">Reference proteome</keyword>
<dbReference type="Gene3D" id="2.40.440.10">
    <property type="entry name" value="L,D-transpeptidase catalytic domain-like"/>
    <property type="match status" value="1"/>
</dbReference>
<evidence type="ECO:0000313" key="11">
    <source>
        <dbReference type="EMBL" id="MFD2256023.1"/>
    </source>
</evidence>
<dbReference type="SUPFAM" id="SSF47090">
    <property type="entry name" value="PGBD-like"/>
    <property type="match status" value="1"/>
</dbReference>
<feature type="domain" description="L,D-TPase catalytic" evidence="10">
    <location>
        <begin position="261"/>
        <end position="392"/>
    </location>
</feature>
<evidence type="ECO:0000256" key="6">
    <source>
        <dbReference type="ARBA" id="ARBA00023316"/>
    </source>
</evidence>
<dbReference type="SUPFAM" id="SSF141523">
    <property type="entry name" value="L,D-transpeptidase catalytic domain-like"/>
    <property type="match status" value="1"/>
</dbReference>
<dbReference type="Pfam" id="PF03734">
    <property type="entry name" value="YkuD"/>
    <property type="match status" value="1"/>
</dbReference>
<dbReference type="InterPro" id="IPR038063">
    <property type="entry name" value="Transpep_catalytic_dom"/>
</dbReference>
<evidence type="ECO:0000259" key="10">
    <source>
        <dbReference type="PROSITE" id="PS52029"/>
    </source>
</evidence>
<dbReference type="EMBL" id="JBHUIT010000003">
    <property type="protein sequence ID" value="MFD2256023.1"/>
    <property type="molecule type" value="Genomic_DNA"/>
</dbReference>
<dbReference type="CDD" id="cd16913">
    <property type="entry name" value="YkuD_like"/>
    <property type="match status" value="1"/>
</dbReference>
<evidence type="ECO:0000256" key="2">
    <source>
        <dbReference type="ARBA" id="ARBA00005992"/>
    </source>
</evidence>
<evidence type="ECO:0000256" key="7">
    <source>
        <dbReference type="PROSITE-ProRule" id="PRU01373"/>
    </source>
</evidence>
<dbReference type="InterPro" id="IPR050979">
    <property type="entry name" value="LD-transpeptidase"/>
</dbReference>
<dbReference type="PANTHER" id="PTHR30582">
    <property type="entry name" value="L,D-TRANSPEPTIDASE"/>
    <property type="match status" value="1"/>
</dbReference>
<keyword evidence="3" id="KW-0808">Transferase</keyword>
<dbReference type="PROSITE" id="PS52029">
    <property type="entry name" value="LD_TPASE"/>
    <property type="match status" value="1"/>
</dbReference>
<comment type="similarity">
    <text evidence="2">Belongs to the YkuD family.</text>
</comment>
<sequence length="392" mass="42762">MSRHNYPAMRYFILTLLLSVSPALAQSPQTSGQVLRALPLDFEENTDSAPAIAPQAPPATPNAAPLAPGEPASPAEAPSPLNSKPTGDDAVRLQIFLDQSNFGPGVIDGRIGQFSELAVKSWNENNGHPIDSWEAVNIAARKAVPNPYAVAVVPDITEKWVNPNLPYKKADQAKQKQMSYRSNGEFMSERYHTDVPYLIELNSQSKINNLKPRDTIVVPNVKAFEIENLTGAAFKQDEALSQRHAVVDTKLNQVRIYEANLRALVVADPNAPASVANQSLIAAFPITPGKPQFIRYGKWEMKNAVELPVWRYDQQLLDTGKRGTESLNIPGGPNNPVGVLWCGLSKPGIGLHGTSDPETIGRSRSSGCIRLANWDIVRIPAMLRPGCSVEIR</sequence>
<feature type="compositionally biased region" description="Low complexity" evidence="8">
    <location>
        <begin position="61"/>
        <end position="81"/>
    </location>
</feature>
<organism evidence="11 12">
    <name type="scientific">Luteolibacter algae</name>
    <dbReference type="NCBI Taxonomy" id="454151"/>
    <lineage>
        <taxon>Bacteria</taxon>
        <taxon>Pseudomonadati</taxon>
        <taxon>Verrucomicrobiota</taxon>
        <taxon>Verrucomicrobiia</taxon>
        <taxon>Verrucomicrobiales</taxon>
        <taxon>Verrucomicrobiaceae</taxon>
        <taxon>Luteolibacter</taxon>
    </lineage>
</organism>
<accession>A0ABW5D6M1</accession>
<keyword evidence="9" id="KW-0732">Signal</keyword>
<proteinExistence type="inferred from homology"/>